<protein>
    <submittedName>
        <fullName evidence="1">Uncharacterized protein</fullName>
    </submittedName>
</protein>
<dbReference type="Proteomes" id="UP000064967">
    <property type="component" value="Chromosome"/>
</dbReference>
<sequence length="67" mass="7722">MTSCTDRRFRGPRWARAPKSSVLCPSLSQAEFDGSFRATRLRGSERIQRPRLRLTASSPPLEQFIER</sequence>
<accession>A0A0K1Q637</accession>
<dbReference type="EMBL" id="CP012333">
    <property type="protein sequence ID" value="AKV01198.1"/>
    <property type="molecule type" value="Genomic_DNA"/>
</dbReference>
<dbReference type="KEGG" id="llu:AKJ09_07861"/>
<organism evidence="1 2">
    <name type="scientific">Labilithrix luteola</name>
    <dbReference type="NCBI Taxonomy" id="1391654"/>
    <lineage>
        <taxon>Bacteria</taxon>
        <taxon>Pseudomonadati</taxon>
        <taxon>Myxococcota</taxon>
        <taxon>Polyangia</taxon>
        <taxon>Polyangiales</taxon>
        <taxon>Labilitrichaceae</taxon>
        <taxon>Labilithrix</taxon>
    </lineage>
</organism>
<proteinExistence type="predicted"/>
<reference evidence="1 2" key="1">
    <citation type="submission" date="2015-08" db="EMBL/GenBank/DDBJ databases">
        <authorList>
            <person name="Babu N.S."/>
            <person name="Beckwith C.J."/>
            <person name="Beseler K.G."/>
            <person name="Brison A."/>
            <person name="Carone J.V."/>
            <person name="Caskin T.P."/>
            <person name="Diamond M."/>
            <person name="Durham M.E."/>
            <person name="Foxe J.M."/>
            <person name="Go M."/>
            <person name="Henderson B.A."/>
            <person name="Jones I.B."/>
            <person name="McGettigan J.A."/>
            <person name="Micheletti S.J."/>
            <person name="Nasrallah M.E."/>
            <person name="Ortiz D."/>
            <person name="Piller C.R."/>
            <person name="Privatt S.R."/>
            <person name="Schneider S.L."/>
            <person name="Sharp S."/>
            <person name="Smith T.C."/>
            <person name="Stanton J.D."/>
            <person name="Ullery H.E."/>
            <person name="Wilson R.J."/>
            <person name="Serrano M.G."/>
            <person name="Buck G."/>
            <person name="Lee V."/>
            <person name="Wang Y."/>
            <person name="Carvalho R."/>
            <person name="Voegtly L."/>
            <person name="Shi R."/>
            <person name="Duckworth R."/>
            <person name="Johnson A."/>
            <person name="Loviza R."/>
            <person name="Walstead R."/>
            <person name="Shah Z."/>
            <person name="Kiflezghi M."/>
            <person name="Wade K."/>
            <person name="Ball S.L."/>
            <person name="Bradley K.W."/>
            <person name="Asai D.J."/>
            <person name="Bowman C.A."/>
            <person name="Russell D.A."/>
            <person name="Pope W.H."/>
            <person name="Jacobs-Sera D."/>
            <person name="Hendrix R.W."/>
            <person name="Hatfull G.F."/>
        </authorList>
    </citation>
    <scope>NUCLEOTIDE SEQUENCE [LARGE SCALE GENOMIC DNA]</scope>
    <source>
        <strain evidence="1 2">DSM 27648</strain>
    </source>
</reference>
<name>A0A0K1Q637_9BACT</name>
<keyword evidence="2" id="KW-1185">Reference proteome</keyword>
<dbReference type="STRING" id="1391654.AKJ09_07861"/>
<gene>
    <name evidence="1" type="ORF">AKJ09_07861</name>
</gene>
<dbReference type="AlphaFoldDB" id="A0A0K1Q637"/>
<evidence type="ECO:0000313" key="1">
    <source>
        <dbReference type="EMBL" id="AKV01198.1"/>
    </source>
</evidence>
<evidence type="ECO:0000313" key="2">
    <source>
        <dbReference type="Proteomes" id="UP000064967"/>
    </source>
</evidence>